<gene>
    <name evidence="1" type="ORF">EZS28_019907</name>
</gene>
<dbReference type="AlphaFoldDB" id="A0A5J4VPS9"/>
<evidence type="ECO:0000313" key="1">
    <source>
        <dbReference type="EMBL" id="KAA6384564.1"/>
    </source>
</evidence>
<sequence length="250" mass="28380">MEVPRDYNVIDGLLGLGPDILLEVLSMIDYPGDMQQFLITCIKIYKLKNHYRFQTFLDKYSPSIAIHNPDPSKIEFTDVDGVQKKITYLSGFYNTVSLTQVLENGIWSMEAQIQNAQFRCGAVGIVRDSHYFSIGACPSDSDSRDHCVVYAGMGWGPNGSVFYRGNNVGNQIYNSNQIVRSEYDSDKGILIWFVDEVQQPVFVTGINEKVRFIIYMNHVGQFCIIRSLKKLISPTSKHIANEKAVQWQSI</sequence>
<accession>A0A5J4VPS9</accession>
<proteinExistence type="predicted"/>
<name>A0A5J4VPS9_9EUKA</name>
<reference evidence="1 2" key="1">
    <citation type="submission" date="2019-03" db="EMBL/GenBank/DDBJ databases">
        <title>Single cell metagenomics reveals metabolic interactions within the superorganism composed of flagellate Streblomastix strix and complex community of Bacteroidetes bacteria on its surface.</title>
        <authorList>
            <person name="Treitli S.C."/>
            <person name="Kolisko M."/>
            <person name="Husnik F."/>
            <person name="Keeling P."/>
            <person name="Hampl V."/>
        </authorList>
    </citation>
    <scope>NUCLEOTIDE SEQUENCE [LARGE SCALE GENOMIC DNA]</scope>
    <source>
        <strain evidence="1">ST1C</strain>
    </source>
</reference>
<dbReference type="Proteomes" id="UP000324800">
    <property type="component" value="Unassembled WGS sequence"/>
</dbReference>
<comment type="caution">
    <text evidence="1">The sequence shown here is derived from an EMBL/GenBank/DDBJ whole genome shotgun (WGS) entry which is preliminary data.</text>
</comment>
<evidence type="ECO:0000313" key="2">
    <source>
        <dbReference type="Proteomes" id="UP000324800"/>
    </source>
</evidence>
<protein>
    <submittedName>
        <fullName evidence="1">Uncharacterized protein</fullName>
    </submittedName>
</protein>
<dbReference type="EMBL" id="SNRW01005697">
    <property type="protein sequence ID" value="KAA6384564.1"/>
    <property type="molecule type" value="Genomic_DNA"/>
</dbReference>
<organism evidence="1 2">
    <name type="scientific">Streblomastix strix</name>
    <dbReference type="NCBI Taxonomy" id="222440"/>
    <lineage>
        <taxon>Eukaryota</taxon>
        <taxon>Metamonada</taxon>
        <taxon>Preaxostyla</taxon>
        <taxon>Oxymonadida</taxon>
        <taxon>Streblomastigidae</taxon>
        <taxon>Streblomastix</taxon>
    </lineage>
</organism>